<organism evidence="1 2">
    <name type="scientific">Blastomonas fulva</name>
    <dbReference type="NCBI Taxonomy" id="1550728"/>
    <lineage>
        <taxon>Bacteria</taxon>
        <taxon>Pseudomonadati</taxon>
        <taxon>Pseudomonadota</taxon>
        <taxon>Alphaproteobacteria</taxon>
        <taxon>Sphingomonadales</taxon>
        <taxon>Sphingomonadaceae</taxon>
        <taxon>Blastomonas</taxon>
    </lineage>
</organism>
<accession>A0ABN5B4N3</accession>
<evidence type="ECO:0008006" key="3">
    <source>
        <dbReference type="Google" id="ProtNLM"/>
    </source>
</evidence>
<sequence>MGATMKFRMFSAQHIELADIARDIVAHVSALANGTGAAARDPLPALRLAFSRAVGAHCSAEIDCLRAHLESHPHVAAERADMIRRFHDELLAWRGSLMDCNAHWPAKRVVESPAAFLDVFTPLADALYARLRWEEQEFYPKVLGRKPVSA</sequence>
<keyword evidence="2" id="KW-1185">Reference proteome</keyword>
<protein>
    <recommendedName>
        <fullName evidence="3">Hemerythrin-like domain-containing protein</fullName>
    </recommendedName>
</protein>
<evidence type="ECO:0000313" key="1">
    <source>
        <dbReference type="EMBL" id="ASR51796.1"/>
    </source>
</evidence>
<dbReference type="Proteomes" id="UP000258016">
    <property type="component" value="Chromosome"/>
</dbReference>
<gene>
    <name evidence="1" type="ORF">B5J99_10260</name>
</gene>
<proteinExistence type="predicted"/>
<reference evidence="1 2" key="1">
    <citation type="submission" date="2017-03" db="EMBL/GenBank/DDBJ databases">
        <title>Complete genome sequence of Blastomonas fulva degrading microcsystin LR.</title>
        <authorList>
            <person name="Lee H.-g."/>
            <person name="Jin L."/>
            <person name="oh H.-M."/>
        </authorList>
    </citation>
    <scope>NUCLEOTIDE SEQUENCE [LARGE SCALE GENOMIC DNA]</scope>
    <source>
        <strain evidence="1 2">T2</strain>
    </source>
</reference>
<dbReference type="EMBL" id="CP020083">
    <property type="protein sequence ID" value="ASR51796.1"/>
    <property type="molecule type" value="Genomic_DNA"/>
</dbReference>
<evidence type="ECO:0000313" key="2">
    <source>
        <dbReference type="Proteomes" id="UP000258016"/>
    </source>
</evidence>
<name>A0ABN5B4N3_9SPHN</name>